<dbReference type="Pfam" id="PF00034">
    <property type="entry name" value="Cytochrom_C"/>
    <property type="match status" value="1"/>
</dbReference>
<feature type="chain" id="PRO_5020565779" evidence="10">
    <location>
        <begin position="18"/>
        <end position="408"/>
    </location>
</feature>
<proteinExistence type="predicted"/>
<dbReference type="Gene3D" id="1.10.760.10">
    <property type="entry name" value="Cytochrome c-like domain"/>
    <property type="match status" value="1"/>
</dbReference>
<dbReference type="PROSITE" id="PS50082">
    <property type="entry name" value="WD_REPEATS_2"/>
    <property type="match status" value="2"/>
</dbReference>
<evidence type="ECO:0000256" key="1">
    <source>
        <dbReference type="ARBA" id="ARBA00022448"/>
    </source>
</evidence>
<evidence type="ECO:0000313" key="13">
    <source>
        <dbReference type="Proteomes" id="UP000306223"/>
    </source>
</evidence>
<comment type="caution">
    <text evidence="12">The sequence shown here is derived from an EMBL/GenBank/DDBJ whole genome shotgun (WGS) entry which is preliminary data.</text>
</comment>
<dbReference type="GO" id="GO:0020037">
    <property type="term" value="F:heme binding"/>
    <property type="evidence" value="ECO:0007669"/>
    <property type="project" value="InterPro"/>
</dbReference>
<dbReference type="GO" id="GO:0009055">
    <property type="term" value="F:electron transfer activity"/>
    <property type="evidence" value="ECO:0007669"/>
    <property type="project" value="InterPro"/>
</dbReference>
<keyword evidence="10" id="KW-0732">Signal</keyword>
<feature type="domain" description="Cytochrome c" evidence="11">
    <location>
        <begin position="306"/>
        <end position="407"/>
    </location>
</feature>
<dbReference type="PROSITE" id="PS51007">
    <property type="entry name" value="CYTC"/>
    <property type="match status" value="1"/>
</dbReference>
<dbReference type="OrthoDB" id="9805828at2"/>
<keyword evidence="6" id="KW-0249">Electron transport</keyword>
<dbReference type="InterPro" id="IPR001680">
    <property type="entry name" value="WD40_rpt"/>
</dbReference>
<dbReference type="Gene3D" id="2.130.10.10">
    <property type="entry name" value="YVTN repeat-like/Quinoprotein amine dehydrogenase"/>
    <property type="match status" value="2"/>
</dbReference>
<feature type="signal peptide" evidence="10">
    <location>
        <begin position="1"/>
        <end position="17"/>
    </location>
</feature>
<evidence type="ECO:0000256" key="9">
    <source>
        <dbReference type="PROSITE-ProRule" id="PRU00433"/>
    </source>
</evidence>
<dbReference type="SUPFAM" id="SSF46626">
    <property type="entry name" value="Cytochrome c"/>
    <property type="match status" value="1"/>
</dbReference>
<dbReference type="GO" id="GO:0046872">
    <property type="term" value="F:metal ion binding"/>
    <property type="evidence" value="ECO:0007669"/>
    <property type="project" value="UniProtKB-KW"/>
</dbReference>
<sequence>MLRLCLTLILTAAPVWAQGPMGHSGPVSALSFRSDRLISGGFDGRAILWDQDGATARRIARFHDGNVTAVAATEDGFVSAGQDGRVALWRDGQDHPVRQTSAMTSPVSALTVSDREIVAGFFDGRLLRLERATDRERIVQAHQGRVSGLVFLPGGDLVSIGADLRFARWNADDAQVLGAELPGLPNGMAATGDTLVVVFADGLVRLIADDGTPMSDRFLSDRPLVAVAASATGVATAAVDGTVWLLDLPLLTLRARIAASEGPVWALALSDDALFTAGADGAIRRWSVRDGSAVGAPTMPLARAPQDGSRGAEVYQACAVCHALEPGDHSRAGPSLHGVFGRPIASAPGYAFSDALRGMDIVWSPDSVAELFTQGPEAYTPGSRMPDQRVTDPADRQALVDYIARHSR</sequence>
<keyword evidence="7 9" id="KW-0408">Iron</keyword>
<dbReference type="PRINTS" id="PR00604">
    <property type="entry name" value="CYTCHRMECIAB"/>
</dbReference>
<evidence type="ECO:0000256" key="7">
    <source>
        <dbReference type="ARBA" id="ARBA00023004"/>
    </source>
</evidence>
<dbReference type="Proteomes" id="UP000306223">
    <property type="component" value="Unassembled WGS sequence"/>
</dbReference>
<dbReference type="PANTHER" id="PTHR22847:SF637">
    <property type="entry name" value="WD REPEAT DOMAIN 5B"/>
    <property type="match status" value="1"/>
</dbReference>
<feature type="repeat" description="WD" evidence="8">
    <location>
        <begin position="20"/>
        <end position="50"/>
    </location>
</feature>
<evidence type="ECO:0000256" key="6">
    <source>
        <dbReference type="ARBA" id="ARBA00022982"/>
    </source>
</evidence>
<evidence type="ECO:0000256" key="5">
    <source>
        <dbReference type="ARBA" id="ARBA00022737"/>
    </source>
</evidence>
<keyword evidence="5" id="KW-0677">Repeat</keyword>
<evidence type="ECO:0000256" key="8">
    <source>
        <dbReference type="PROSITE-ProRule" id="PRU00221"/>
    </source>
</evidence>
<gene>
    <name evidence="12" type="ORF">FA740_17570</name>
</gene>
<keyword evidence="2 8" id="KW-0853">WD repeat</keyword>
<dbReference type="EMBL" id="SUNH01000039">
    <property type="protein sequence ID" value="TJZ79906.1"/>
    <property type="molecule type" value="Genomic_DNA"/>
</dbReference>
<evidence type="ECO:0000256" key="2">
    <source>
        <dbReference type="ARBA" id="ARBA00022574"/>
    </source>
</evidence>
<dbReference type="AlphaFoldDB" id="A0A4U0QET7"/>
<protein>
    <submittedName>
        <fullName evidence="12">C-type cytochrome</fullName>
    </submittedName>
</protein>
<dbReference type="InterPro" id="IPR015943">
    <property type="entry name" value="WD40/YVTN_repeat-like_dom_sf"/>
</dbReference>
<feature type="repeat" description="WD" evidence="8">
    <location>
        <begin position="257"/>
        <end position="296"/>
    </location>
</feature>
<keyword evidence="13" id="KW-1185">Reference proteome</keyword>
<dbReference type="InterPro" id="IPR036909">
    <property type="entry name" value="Cyt_c-like_dom_sf"/>
</dbReference>
<evidence type="ECO:0000256" key="3">
    <source>
        <dbReference type="ARBA" id="ARBA00022617"/>
    </source>
</evidence>
<dbReference type="PANTHER" id="PTHR22847">
    <property type="entry name" value="WD40 REPEAT PROTEIN"/>
    <property type="match status" value="1"/>
</dbReference>
<keyword evidence="4 9" id="KW-0479">Metal-binding</keyword>
<reference evidence="12 13" key="1">
    <citation type="submission" date="2019-04" db="EMBL/GenBank/DDBJ databases">
        <authorList>
            <person name="Li J."/>
        </authorList>
    </citation>
    <scope>NUCLEOTIDE SEQUENCE [LARGE SCALE GENOMIC DNA]</scope>
    <source>
        <strain evidence="12 13">CCTCC AB2016182</strain>
    </source>
</reference>
<accession>A0A4U0QET7</accession>
<evidence type="ECO:0000256" key="10">
    <source>
        <dbReference type="SAM" id="SignalP"/>
    </source>
</evidence>
<keyword evidence="1" id="KW-0813">Transport</keyword>
<evidence type="ECO:0000259" key="11">
    <source>
        <dbReference type="PROSITE" id="PS51007"/>
    </source>
</evidence>
<evidence type="ECO:0000256" key="4">
    <source>
        <dbReference type="ARBA" id="ARBA00022723"/>
    </source>
</evidence>
<dbReference type="InterPro" id="IPR002327">
    <property type="entry name" value="Cyt_c_1A/1B"/>
</dbReference>
<dbReference type="PROSITE" id="PS50294">
    <property type="entry name" value="WD_REPEATS_REGION"/>
    <property type="match status" value="1"/>
</dbReference>
<name>A0A4U0QET7_9RHOB</name>
<dbReference type="InterPro" id="IPR036322">
    <property type="entry name" value="WD40_repeat_dom_sf"/>
</dbReference>
<organism evidence="12 13">
    <name type="scientific">Paracoccus hibiscisoli</name>
    <dbReference type="NCBI Taxonomy" id="2023261"/>
    <lineage>
        <taxon>Bacteria</taxon>
        <taxon>Pseudomonadati</taxon>
        <taxon>Pseudomonadota</taxon>
        <taxon>Alphaproteobacteria</taxon>
        <taxon>Rhodobacterales</taxon>
        <taxon>Paracoccaceae</taxon>
        <taxon>Paracoccus</taxon>
    </lineage>
</organism>
<dbReference type="InterPro" id="IPR009056">
    <property type="entry name" value="Cyt_c-like_dom"/>
</dbReference>
<dbReference type="Pfam" id="PF00400">
    <property type="entry name" value="WD40"/>
    <property type="match status" value="1"/>
</dbReference>
<evidence type="ECO:0000313" key="12">
    <source>
        <dbReference type="EMBL" id="TJZ79906.1"/>
    </source>
</evidence>
<dbReference type="SUPFAM" id="SSF50978">
    <property type="entry name" value="WD40 repeat-like"/>
    <property type="match status" value="1"/>
</dbReference>
<dbReference type="SMART" id="SM00320">
    <property type="entry name" value="WD40"/>
    <property type="match status" value="5"/>
</dbReference>
<keyword evidence="3 9" id="KW-0349">Heme</keyword>